<dbReference type="Proteomes" id="UP000515162">
    <property type="component" value="Chromosome 2R"/>
</dbReference>
<keyword evidence="2" id="KW-0156">Chromatin regulator</keyword>
<evidence type="ECO:0000256" key="6">
    <source>
        <dbReference type="ARBA" id="ARBA00067416"/>
    </source>
</evidence>
<dbReference type="GO" id="GO:0000122">
    <property type="term" value="P:negative regulation of transcription by RNA polymerase II"/>
    <property type="evidence" value="ECO:0007669"/>
    <property type="project" value="TreeGrafter"/>
</dbReference>
<dbReference type="GO" id="GO:0006281">
    <property type="term" value="P:DNA repair"/>
    <property type="evidence" value="ECO:0007669"/>
    <property type="project" value="InterPro"/>
</dbReference>
<dbReference type="PANTHER" id="PTHR12855">
    <property type="entry name" value="DNA METHYLTRANSFERASE 1-ASSOCIATED PROTEIN 1 FAMILY MEMBER"/>
    <property type="match status" value="1"/>
</dbReference>
<keyword evidence="3" id="KW-0805">Transcription regulation</keyword>
<dbReference type="GeneID" id="117137631"/>
<evidence type="ECO:0000256" key="7">
    <source>
        <dbReference type="SAM" id="MobiDB-lite"/>
    </source>
</evidence>
<keyword evidence="11" id="KW-0808">Transferase</keyword>
<evidence type="ECO:0000256" key="5">
    <source>
        <dbReference type="ARBA" id="ARBA00023242"/>
    </source>
</evidence>
<dbReference type="SMR" id="A0A6P8JQX4"/>
<dbReference type="GO" id="GO:0000812">
    <property type="term" value="C:Swr1 complex"/>
    <property type="evidence" value="ECO:0007669"/>
    <property type="project" value="TreeGrafter"/>
</dbReference>
<dbReference type="InterPro" id="IPR027109">
    <property type="entry name" value="Swc4/Dmap1"/>
</dbReference>
<evidence type="ECO:0000313" key="10">
    <source>
        <dbReference type="Proteomes" id="UP000515162"/>
    </source>
</evidence>
<dbReference type="AlphaFoldDB" id="A0A6P8JQX4"/>
<dbReference type="InterPro" id="IPR032563">
    <property type="entry name" value="DAMP1_SANT-like"/>
</dbReference>
<feature type="compositionally biased region" description="Polar residues" evidence="7">
    <location>
        <begin position="268"/>
        <end position="285"/>
    </location>
</feature>
<dbReference type="GO" id="GO:0006338">
    <property type="term" value="P:chromatin remodeling"/>
    <property type="evidence" value="ECO:0007669"/>
    <property type="project" value="InterPro"/>
</dbReference>
<keyword evidence="4" id="KW-0804">Transcription</keyword>
<protein>
    <recommendedName>
        <fullName evidence="6">DNA methyltransferase 1-associated protein 1</fullName>
    </recommendedName>
</protein>
<sequence>MSADVRDILDMERANTPEVTRDSFLATKKRNFERTKTASRRPEGMHREVFALLYTDKKDAPPLLPTDTALGIGSGYKETKARLGMKKVRKWEWAPFSNPARNDSAVFHHWKRVTDNSTDYPFAKFNKQLEVPSYTMTEYNAHLRNNINNWSKVQTDHLFDLARRFDLRFIVMADRWNRQQHGAKTVEELKERYYEVVALLAKAKNQTSEKKVFVYDAEHERRRKEQLEKLFKRTTQQVEEENMLINEMKKIEARKKERERKTQDLQKLISQADQQNEHASNTPSTRKYEKKLHKKKVHQQPRPSRVDSVVNAIEIGSSGIKFADLRGSGVSLRSQKMKLPANIGQRKVKALEQAIQEFKVDPAPPPTEDICTSFNELRSDMVLLCELRTALSTCVYEMESLKHQYEAACPGKTLNIPPSLVPIKTEALDNSTN</sequence>
<comment type="subcellular location">
    <subcellularLocation>
        <location evidence="1">Nucleus</location>
    </subcellularLocation>
</comment>
<evidence type="ECO:0000256" key="1">
    <source>
        <dbReference type="ARBA" id="ARBA00004123"/>
    </source>
</evidence>
<dbReference type="GO" id="GO:0032259">
    <property type="term" value="P:methylation"/>
    <property type="evidence" value="ECO:0007669"/>
    <property type="project" value="UniProtKB-KW"/>
</dbReference>
<reference evidence="11" key="1">
    <citation type="submission" date="2025-08" db="UniProtKB">
        <authorList>
            <consortium name="RefSeq"/>
        </authorList>
    </citation>
    <scope>IDENTIFICATION</scope>
    <source>
        <strain evidence="11">Mau12</strain>
        <tissue evidence="11">Whole Body</tissue>
    </source>
</reference>
<evidence type="ECO:0000256" key="3">
    <source>
        <dbReference type="ARBA" id="ARBA00023015"/>
    </source>
</evidence>
<dbReference type="Pfam" id="PF05499">
    <property type="entry name" value="DMAP1"/>
    <property type="match status" value="1"/>
</dbReference>
<evidence type="ECO:0000313" key="11">
    <source>
        <dbReference type="RefSeq" id="XP_033155054.1"/>
    </source>
</evidence>
<evidence type="ECO:0000259" key="8">
    <source>
        <dbReference type="Pfam" id="PF05499"/>
    </source>
</evidence>
<keyword evidence="11" id="KW-0489">Methyltransferase</keyword>
<dbReference type="RefSeq" id="XP_033155054.1">
    <property type="nucleotide sequence ID" value="XM_033299163.1"/>
</dbReference>
<evidence type="ECO:0000259" key="9">
    <source>
        <dbReference type="Pfam" id="PF16282"/>
    </source>
</evidence>
<dbReference type="FunFam" id="1.10.10.60:FF:000087">
    <property type="entry name" value="DNA methyltransferase 1-associated protein 1"/>
    <property type="match status" value="1"/>
</dbReference>
<dbReference type="PANTHER" id="PTHR12855:SF10">
    <property type="entry name" value="DNA METHYLTRANSFERASE 1-ASSOCIATED PROTEIN 1"/>
    <property type="match status" value="1"/>
</dbReference>
<evidence type="ECO:0000256" key="4">
    <source>
        <dbReference type="ARBA" id="ARBA00023163"/>
    </source>
</evidence>
<evidence type="ECO:0000256" key="2">
    <source>
        <dbReference type="ARBA" id="ARBA00022853"/>
    </source>
</evidence>
<feature type="domain" description="DAMP1 SANT/Myb-like" evidence="9">
    <location>
        <begin position="120"/>
        <end position="200"/>
    </location>
</feature>
<accession>A0A6P8JQX4</accession>
<feature type="region of interest" description="Disordered" evidence="7">
    <location>
        <begin position="252"/>
        <end position="305"/>
    </location>
</feature>
<name>A0A6P8JQX4_DROMA</name>
<feature type="compositionally biased region" description="Basic residues" evidence="7">
    <location>
        <begin position="288"/>
        <end position="299"/>
    </location>
</feature>
<keyword evidence="5" id="KW-0539">Nucleus</keyword>
<organism evidence="10 11">
    <name type="scientific">Drosophila mauritiana</name>
    <name type="common">Fruit fly</name>
    <dbReference type="NCBI Taxonomy" id="7226"/>
    <lineage>
        <taxon>Eukaryota</taxon>
        <taxon>Metazoa</taxon>
        <taxon>Ecdysozoa</taxon>
        <taxon>Arthropoda</taxon>
        <taxon>Hexapoda</taxon>
        <taxon>Insecta</taxon>
        <taxon>Pterygota</taxon>
        <taxon>Neoptera</taxon>
        <taxon>Endopterygota</taxon>
        <taxon>Diptera</taxon>
        <taxon>Brachycera</taxon>
        <taxon>Muscomorpha</taxon>
        <taxon>Ephydroidea</taxon>
        <taxon>Drosophilidae</taxon>
        <taxon>Drosophila</taxon>
        <taxon>Sophophora</taxon>
    </lineage>
</organism>
<dbReference type="Pfam" id="PF16282">
    <property type="entry name" value="SANT_DAMP1_like"/>
    <property type="match status" value="1"/>
</dbReference>
<proteinExistence type="predicted"/>
<dbReference type="InterPro" id="IPR008468">
    <property type="entry name" value="DMAP1"/>
</dbReference>
<dbReference type="GO" id="GO:0035267">
    <property type="term" value="C:NuA4 histone acetyltransferase complex"/>
    <property type="evidence" value="ECO:0007669"/>
    <property type="project" value="InterPro"/>
</dbReference>
<dbReference type="Gene3D" id="1.10.10.60">
    <property type="entry name" value="Homeodomain-like"/>
    <property type="match status" value="1"/>
</dbReference>
<keyword evidence="10" id="KW-1185">Reference proteome</keyword>
<feature type="domain" description="DNA methyltransferase 1-associated 1" evidence="8">
    <location>
        <begin position="240"/>
        <end position="414"/>
    </location>
</feature>
<feature type="compositionally biased region" description="Basic and acidic residues" evidence="7">
    <location>
        <begin position="252"/>
        <end position="264"/>
    </location>
</feature>
<dbReference type="GO" id="GO:0008168">
    <property type="term" value="F:methyltransferase activity"/>
    <property type="evidence" value="ECO:0007669"/>
    <property type="project" value="UniProtKB-KW"/>
</dbReference>
<dbReference type="GO" id="GO:0003714">
    <property type="term" value="F:transcription corepressor activity"/>
    <property type="evidence" value="ECO:0007669"/>
    <property type="project" value="TreeGrafter"/>
</dbReference>
<dbReference type="CTD" id="55929"/>
<gene>
    <name evidence="11" type="primary">LOC117137631</name>
</gene>